<dbReference type="AlphaFoldDB" id="A0A1W1BAE7"/>
<dbReference type="EMBL" id="FPHB01000011">
    <property type="protein sequence ID" value="SFV50457.1"/>
    <property type="molecule type" value="Genomic_DNA"/>
</dbReference>
<evidence type="ECO:0000313" key="2">
    <source>
        <dbReference type="EMBL" id="SFV50457.1"/>
    </source>
</evidence>
<organism evidence="2">
    <name type="scientific">hydrothermal vent metagenome</name>
    <dbReference type="NCBI Taxonomy" id="652676"/>
    <lineage>
        <taxon>unclassified sequences</taxon>
        <taxon>metagenomes</taxon>
        <taxon>ecological metagenomes</taxon>
    </lineage>
</organism>
<reference evidence="2" key="1">
    <citation type="submission" date="2016-10" db="EMBL/GenBank/DDBJ databases">
        <authorList>
            <person name="de Groot N.N."/>
        </authorList>
    </citation>
    <scope>NUCLEOTIDE SEQUENCE</scope>
</reference>
<sequence length="198" mass="22699">MSLKESVEFIKEELNSEEKLFEKAVQTERFLKKYKKGIIAIIAAVVILALGNTAYKIKEKNRIEEANLQLELLVKDPTNQQAQNRLKELSPKLYTAWSFSYALKSNDLKKLLELKGSKLPLIGDLSTYEVASRKADQKELVNYEMRQDAIYKDLAIVQDGILYLKENKIKKAKEKFLLIDKESPAYGIATILNHYGVK</sequence>
<keyword evidence="1" id="KW-0812">Transmembrane</keyword>
<evidence type="ECO:0000256" key="1">
    <source>
        <dbReference type="SAM" id="Phobius"/>
    </source>
</evidence>
<accession>A0A1W1BAE7</accession>
<gene>
    <name evidence="2" type="ORF">MNB_SM-7-1091</name>
</gene>
<feature type="transmembrane region" description="Helical" evidence="1">
    <location>
        <begin position="37"/>
        <end position="55"/>
    </location>
</feature>
<protein>
    <submittedName>
        <fullName evidence="2">Uncharacterized protein</fullName>
    </submittedName>
</protein>
<proteinExistence type="predicted"/>
<keyword evidence="1" id="KW-0472">Membrane</keyword>
<keyword evidence="1" id="KW-1133">Transmembrane helix</keyword>
<name>A0A1W1BAE7_9ZZZZ</name>